<dbReference type="SUPFAM" id="SSF57716">
    <property type="entry name" value="Glucocorticoid receptor-like (DNA-binding domain)"/>
    <property type="match status" value="1"/>
</dbReference>
<dbReference type="Pfam" id="PF05485">
    <property type="entry name" value="THAP"/>
    <property type="match status" value="1"/>
</dbReference>
<feature type="domain" description="THAP-type" evidence="6">
    <location>
        <begin position="1"/>
        <end position="89"/>
    </location>
</feature>
<keyword evidence="3" id="KW-0862">Zinc</keyword>
<dbReference type="RefSeq" id="XP_065645543.1">
    <property type="nucleotide sequence ID" value="XM_065789471.1"/>
</dbReference>
<evidence type="ECO:0000256" key="4">
    <source>
        <dbReference type="ARBA" id="ARBA00023125"/>
    </source>
</evidence>
<name>A0ABM4B9H0_HYDVU</name>
<evidence type="ECO:0000313" key="8">
    <source>
        <dbReference type="RefSeq" id="XP_065645543.1"/>
    </source>
</evidence>
<organism evidence="7 8">
    <name type="scientific">Hydra vulgaris</name>
    <name type="common">Hydra</name>
    <name type="synonym">Hydra attenuata</name>
    <dbReference type="NCBI Taxonomy" id="6087"/>
    <lineage>
        <taxon>Eukaryota</taxon>
        <taxon>Metazoa</taxon>
        <taxon>Cnidaria</taxon>
        <taxon>Hydrozoa</taxon>
        <taxon>Hydroidolina</taxon>
        <taxon>Anthoathecata</taxon>
        <taxon>Aplanulata</taxon>
        <taxon>Hydridae</taxon>
        <taxon>Hydra</taxon>
    </lineage>
</organism>
<proteinExistence type="predicted"/>
<dbReference type="SMART" id="SM00980">
    <property type="entry name" value="THAP"/>
    <property type="match status" value="1"/>
</dbReference>
<reference evidence="8" key="2">
    <citation type="submission" date="2025-08" db="UniProtKB">
        <authorList>
            <consortium name="RefSeq"/>
        </authorList>
    </citation>
    <scope>IDENTIFICATION</scope>
</reference>
<dbReference type="Proteomes" id="UP001652625">
    <property type="component" value="Chromosome 02"/>
</dbReference>
<evidence type="ECO:0000256" key="2">
    <source>
        <dbReference type="ARBA" id="ARBA00022771"/>
    </source>
</evidence>
<dbReference type="InterPro" id="IPR038441">
    <property type="entry name" value="THAP_Znf_sf"/>
</dbReference>
<keyword evidence="2 5" id="KW-0863">Zinc-finger</keyword>
<gene>
    <name evidence="8" type="primary">LOC136076012</name>
</gene>
<evidence type="ECO:0000313" key="7">
    <source>
        <dbReference type="Proteomes" id="UP001652625"/>
    </source>
</evidence>
<dbReference type="InterPro" id="IPR026516">
    <property type="entry name" value="THAP1/10"/>
</dbReference>
<evidence type="ECO:0000256" key="5">
    <source>
        <dbReference type="PROSITE-ProRule" id="PRU00309"/>
    </source>
</evidence>
<reference evidence="7" key="1">
    <citation type="submission" date="2025-05" db="UniProtKB">
        <authorList>
            <consortium name="RefSeq"/>
        </authorList>
    </citation>
    <scope>NUCLEOTIDE SEQUENCE [LARGE SCALE GENOMIC DNA]</scope>
</reference>
<dbReference type="PANTHER" id="PTHR46600">
    <property type="entry name" value="THAP DOMAIN-CONTAINING"/>
    <property type="match status" value="1"/>
</dbReference>
<keyword evidence="7" id="KW-1185">Reference proteome</keyword>
<evidence type="ECO:0000256" key="3">
    <source>
        <dbReference type="ARBA" id="ARBA00022833"/>
    </source>
</evidence>
<evidence type="ECO:0000259" key="6">
    <source>
        <dbReference type="PROSITE" id="PS50950"/>
    </source>
</evidence>
<dbReference type="PANTHER" id="PTHR46600:SF11">
    <property type="entry name" value="THAP DOMAIN-CONTAINING PROTEIN 10"/>
    <property type="match status" value="1"/>
</dbReference>
<sequence>MPAFCSAINCVNKRGKNVENSISFFKFPKEKNRCKLWVHNCRRQDLDTKSCEELNLNYTICSEHFDSSQYYLANNGGKRALVTAVPTIFNFPNQPSSLNLKRKQPTNRTCLQDKIQKKEVSNTIEFSARNSVDTTVTNNISAVKTNIRNKYLSSQVKIFHLRKKIKNFTVKEQNVTKL</sequence>
<dbReference type="Gene3D" id="6.20.210.20">
    <property type="entry name" value="THAP domain"/>
    <property type="match status" value="1"/>
</dbReference>
<evidence type="ECO:0000256" key="1">
    <source>
        <dbReference type="ARBA" id="ARBA00022723"/>
    </source>
</evidence>
<keyword evidence="1" id="KW-0479">Metal-binding</keyword>
<keyword evidence="4 5" id="KW-0238">DNA-binding</keyword>
<protein>
    <submittedName>
        <fullName evidence="8">52 kDa repressor of the inhibitor of the protein kinase-like</fullName>
    </submittedName>
</protein>
<dbReference type="GeneID" id="136076012"/>
<dbReference type="InterPro" id="IPR006612">
    <property type="entry name" value="THAP_Znf"/>
</dbReference>
<accession>A0ABM4B9H0</accession>
<dbReference type="SMART" id="SM00692">
    <property type="entry name" value="DM3"/>
    <property type="match status" value="1"/>
</dbReference>
<dbReference type="PROSITE" id="PS50950">
    <property type="entry name" value="ZF_THAP"/>
    <property type="match status" value="1"/>
</dbReference>